<dbReference type="AlphaFoldDB" id="X0V1B1"/>
<dbReference type="EMBL" id="BARS01025534">
    <property type="protein sequence ID" value="GAG05227.1"/>
    <property type="molecule type" value="Genomic_DNA"/>
</dbReference>
<comment type="caution">
    <text evidence="1">The sequence shown here is derived from an EMBL/GenBank/DDBJ whole genome shotgun (WGS) entry which is preliminary data.</text>
</comment>
<accession>X0V1B1</accession>
<reference evidence="1" key="1">
    <citation type="journal article" date="2014" name="Front. Microbiol.">
        <title>High frequency of phylogenetically diverse reductive dehalogenase-homologous genes in deep subseafloor sedimentary metagenomes.</title>
        <authorList>
            <person name="Kawai M."/>
            <person name="Futagami T."/>
            <person name="Toyoda A."/>
            <person name="Takaki Y."/>
            <person name="Nishi S."/>
            <person name="Hori S."/>
            <person name="Arai W."/>
            <person name="Tsubouchi T."/>
            <person name="Morono Y."/>
            <person name="Uchiyama I."/>
            <person name="Ito T."/>
            <person name="Fujiyama A."/>
            <person name="Inagaki F."/>
            <person name="Takami H."/>
        </authorList>
    </citation>
    <scope>NUCLEOTIDE SEQUENCE</scope>
    <source>
        <strain evidence="1">Expedition CK06-06</strain>
    </source>
</reference>
<gene>
    <name evidence="1" type="ORF">S01H1_40333</name>
</gene>
<organism evidence="1">
    <name type="scientific">marine sediment metagenome</name>
    <dbReference type="NCBI Taxonomy" id="412755"/>
    <lineage>
        <taxon>unclassified sequences</taxon>
        <taxon>metagenomes</taxon>
        <taxon>ecological metagenomes</taxon>
    </lineage>
</organism>
<name>X0V1B1_9ZZZZ</name>
<protein>
    <submittedName>
        <fullName evidence="1">Uncharacterized protein</fullName>
    </submittedName>
</protein>
<proteinExistence type="predicted"/>
<evidence type="ECO:0000313" key="1">
    <source>
        <dbReference type="EMBL" id="GAG05227.1"/>
    </source>
</evidence>
<sequence>MMNGASENPALHKTHRGILPLSCLPVSYSYNRYSRYGEMVDRTHFWISIPGPEFVFELIKLDAQDPPEDMWGMALLKTAKLEDGEVQAVDEELEFVFDLPYRPEMVEQLDLWLVRVKEAVKEAME</sequence>